<gene>
    <name evidence="5" type="ORF">GKS16_04025</name>
</gene>
<evidence type="ECO:0000256" key="4">
    <source>
        <dbReference type="ARBA" id="ARBA00023163"/>
    </source>
</evidence>
<dbReference type="InterPro" id="IPR005119">
    <property type="entry name" value="LysR_subst-bd"/>
</dbReference>
<sequence length="304" mass="34909">MNIQQLRYVVAIANNGTFREAANKLYVSQPSLSVSIKDLEEELGFQIFNRTTTGTVLTTQGLVFYEKALEVVKCFDSFEKQFSESELDQNEFSVASQHYDFMAPIITKFAEISAEHKLLRLFETTTIQILDEVAQGNSEIGIIYLNAQNRKGLFQRMEKLGLEFTDLMSFQTHIYLGKNHILAEKEELRLADLEGFPVVKFTQEKDEYLYYSENFVNTNETGLIYNVTDRATLNGILERTNAFATGSGFIDCNSVNAIKVIPLIDHLENKMVYIKRQDKDLSLAAVTFINLLKDYFEQFKEKDR</sequence>
<evidence type="ECO:0000313" key="6">
    <source>
        <dbReference type="Proteomes" id="UP000483839"/>
    </source>
</evidence>
<dbReference type="SUPFAM" id="SSF46785">
    <property type="entry name" value="Winged helix' DNA-binding domain"/>
    <property type="match status" value="1"/>
</dbReference>
<keyword evidence="3" id="KW-0238">DNA-binding</keyword>
<dbReference type="EMBL" id="WLXI01000037">
    <property type="protein sequence ID" value="MTD01443.1"/>
    <property type="molecule type" value="Genomic_DNA"/>
</dbReference>
<dbReference type="GO" id="GO:0032993">
    <property type="term" value="C:protein-DNA complex"/>
    <property type="evidence" value="ECO:0007669"/>
    <property type="project" value="TreeGrafter"/>
</dbReference>
<dbReference type="Pfam" id="PF00126">
    <property type="entry name" value="HTH_1"/>
    <property type="match status" value="1"/>
</dbReference>
<dbReference type="AlphaFoldDB" id="A0A6L6G7R7"/>
<protein>
    <submittedName>
        <fullName evidence="5">LysR family transcriptional regulator</fullName>
    </submittedName>
</protein>
<dbReference type="CDD" id="cd05466">
    <property type="entry name" value="PBP2_LTTR_substrate"/>
    <property type="match status" value="1"/>
</dbReference>
<organism evidence="5 6">
    <name type="scientific">Streptococcus uberis</name>
    <dbReference type="NCBI Taxonomy" id="1349"/>
    <lineage>
        <taxon>Bacteria</taxon>
        <taxon>Bacillati</taxon>
        <taxon>Bacillota</taxon>
        <taxon>Bacilli</taxon>
        <taxon>Lactobacillales</taxon>
        <taxon>Streptococcaceae</taxon>
        <taxon>Streptococcus</taxon>
    </lineage>
</organism>
<dbReference type="PANTHER" id="PTHR30346">
    <property type="entry name" value="TRANSCRIPTIONAL DUAL REGULATOR HCAR-RELATED"/>
    <property type="match status" value="1"/>
</dbReference>
<evidence type="ECO:0000256" key="2">
    <source>
        <dbReference type="ARBA" id="ARBA00023015"/>
    </source>
</evidence>
<dbReference type="Gene3D" id="3.40.190.290">
    <property type="match status" value="1"/>
</dbReference>
<dbReference type="Gene3D" id="1.10.10.10">
    <property type="entry name" value="Winged helix-like DNA-binding domain superfamily/Winged helix DNA-binding domain"/>
    <property type="match status" value="1"/>
</dbReference>
<dbReference type="FunFam" id="1.10.10.10:FF:000001">
    <property type="entry name" value="LysR family transcriptional regulator"/>
    <property type="match status" value="1"/>
</dbReference>
<dbReference type="Pfam" id="PF03466">
    <property type="entry name" value="LysR_substrate"/>
    <property type="match status" value="1"/>
</dbReference>
<dbReference type="PRINTS" id="PR00039">
    <property type="entry name" value="HTHLYSR"/>
</dbReference>
<evidence type="ECO:0000313" key="5">
    <source>
        <dbReference type="EMBL" id="MTD01443.1"/>
    </source>
</evidence>
<dbReference type="SUPFAM" id="SSF53850">
    <property type="entry name" value="Periplasmic binding protein-like II"/>
    <property type="match status" value="1"/>
</dbReference>
<dbReference type="InterPro" id="IPR000847">
    <property type="entry name" value="LysR_HTH_N"/>
</dbReference>
<dbReference type="InterPro" id="IPR036388">
    <property type="entry name" value="WH-like_DNA-bd_sf"/>
</dbReference>
<dbReference type="RefSeq" id="WP_154617367.1">
    <property type="nucleotide sequence ID" value="NZ_JADFBA010000002.1"/>
</dbReference>
<evidence type="ECO:0000256" key="3">
    <source>
        <dbReference type="ARBA" id="ARBA00023125"/>
    </source>
</evidence>
<dbReference type="PROSITE" id="PS50931">
    <property type="entry name" value="HTH_LYSR"/>
    <property type="match status" value="1"/>
</dbReference>
<evidence type="ECO:0000256" key="1">
    <source>
        <dbReference type="ARBA" id="ARBA00009437"/>
    </source>
</evidence>
<reference evidence="5 6" key="1">
    <citation type="submission" date="2019-11" db="EMBL/GenBank/DDBJ databases">
        <title>Streptococcus uberis isolated from clinical mastitis cases on a southeastern Queensland dairy.</title>
        <authorList>
            <person name="Workentine M.L."/>
            <person name="Price R."/>
            <person name="Olchowy T."/>
        </authorList>
    </citation>
    <scope>NUCLEOTIDE SEQUENCE [LARGE SCALE GENOMIC DNA]</scope>
    <source>
        <strain evidence="5 6">OLC4459-A17</strain>
    </source>
</reference>
<dbReference type="GO" id="GO:0003677">
    <property type="term" value="F:DNA binding"/>
    <property type="evidence" value="ECO:0007669"/>
    <property type="project" value="UniProtKB-KW"/>
</dbReference>
<dbReference type="PANTHER" id="PTHR30346:SF0">
    <property type="entry name" value="HCA OPERON TRANSCRIPTIONAL ACTIVATOR HCAR"/>
    <property type="match status" value="1"/>
</dbReference>
<name>A0A6L6G7R7_STRUB</name>
<comment type="caution">
    <text evidence="5">The sequence shown here is derived from an EMBL/GenBank/DDBJ whole genome shotgun (WGS) entry which is preliminary data.</text>
</comment>
<dbReference type="Proteomes" id="UP000483839">
    <property type="component" value="Unassembled WGS sequence"/>
</dbReference>
<dbReference type="InterPro" id="IPR036390">
    <property type="entry name" value="WH_DNA-bd_sf"/>
</dbReference>
<accession>A0A6L6G7R7</accession>
<comment type="similarity">
    <text evidence="1">Belongs to the LysR transcriptional regulatory family.</text>
</comment>
<keyword evidence="2" id="KW-0805">Transcription regulation</keyword>
<proteinExistence type="inferred from homology"/>
<dbReference type="GO" id="GO:0003700">
    <property type="term" value="F:DNA-binding transcription factor activity"/>
    <property type="evidence" value="ECO:0007669"/>
    <property type="project" value="InterPro"/>
</dbReference>
<keyword evidence="4" id="KW-0804">Transcription</keyword>